<dbReference type="Proteomes" id="UP000800096">
    <property type="component" value="Unassembled WGS sequence"/>
</dbReference>
<sequence>MPRAQCNTCVLHRENMCNRWCKASTGGVHVRMQKWALCMDEICMENGRFGWKTRCPTFASGHAPPLYHFFRLFWGCGFARVVGRLQGGGVVDQAPRVFRSLNRPHNMADTRNSNNEYQRYTFGCGGCVVITLWNASCDACASSGDGHTHAARKHLQS</sequence>
<accession>A0A6A5QDA6</accession>
<dbReference type="AlphaFoldDB" id="A0A6A5QDA6"/>
<evidence type="ECO:0000313" key="2">
    <source>
        <dbReference type="Proteomes" id="UP000800096"/>
    </source>
</evidence>
<organism evidence="1 2">
    <name type="scientific">Ampelomyces quisqualis</name>
    <name type="common">Powdery mildew agent</name>
    <dbReference type="NCBI Taxonomy" id="50730"/>
    <lineage>
        <taxon>Eukaryota</taxon>
        <taxon>Fungi</taxon>
        <taxon>Dikarya</taxon>
        <taxon>Ascomycota</taxon>
        <taxon>Pezizomycotina</taxon>
        <taxon>Dothideomycetes</taxon>
        <taxon>Pleosporomycetidae</taxon>
        <taxon>Pleosporales</taxon>
        <taxon>Pleosporineae</taxon>
        <taxon>Phaeosphaeriaceae</taxon>
        <taxon>Ampelomyces</taxon>
    </lineage>
</organism>
<keyword evidence="2" id="KW-1185">Reference proteome</keyword>
<proteinExistence type="predicted"/>
<dbReference type="EMBL" id="ML979139">
    <property type="protein sequence ID" value="KAF1913323.1"/>
    <property type="molecule type" value="Genomic_DNA"/>
</dbReference>
<reference evidence="1" key="1">
    <citation type="journal article" date="2020" name="Stud. Mycol.">
        <title>101 Dothideomycetes genomes: a test case for predicting lifestyles and emergence of pathogens.</title>
        <authorList>
            <person name="Haridas S."/>
            <person name="Albert R."/>
            <person name="Binder M."/>
            <person name="Bloem J."/>
            <person name="Labutti K."/>
            <person name="Salamov A."/>
            <person name="Andreopoulos B."/>
            <person name="Baker S."/>
            <person name="Barry K."/>
            <person name="Bills G."/>
            <person name="Bluhm B."/>
            <person name="Cannon C."/>
            <person name="Castanera R."/>
            <person name="Culley D."/>
            <person name="Daum C."/>
            <person name="Ezra D."/>
            <person name="Gonzalez J."/>
            <person name="Henrissat B."/>
            <person name="Kuo A."/>
            <person name="Liang C."/>
            <person name="Lipzen A."/>
            <person name="Lutzoni F."/>
            <person name="Magnuson J."/>
            <person name="Mondo S."/>
            <person name="Nolan M."/>
            <person name="Ohm R."/>
            <person name="Pangilinan J."/>
            <person name="Park H.-J."/>
            <person name="Ramirez L."/>
            <person name="Alfaro M."/>
            <person name="Sun H."/>
            <person name="Tritt A."/>
            <person name="Yoshinaga Y."/>
            <person name="Zwiers L.-H."/>
            <person name="Turgeon B."/>
            <person name="Goodwin S."/>
            <person name="Spatafora J."/>
            <person name="Crous P."/>
            <person name="Grigoriev I."/>
        </authorList>
    </citation>
    <scope>NUCLEOTIDE SEQUENCE</scope>
    <source>
        <strain evidence="1">HMLAC05119</strain>
    </source>
</reference>
<gene>
    <name evidence="1" type="ORF">BDU57DRAFT_351560</name>
</gene>
<name>A0A6A5QDA6_AMPQU</name>
<protein>
    <submittedName>
        <fullName evidence="1">Uncharacterized protein</fullName>
    </submittedName>
</protein>
<evidence type="ECO:0000313" key="1">
    <source>
        <dbReference type="EMBL" id="KAF1913323.1"/>
    </source>
</evidence>